<protein>
    <submittedName>
        <fullName evidence="1">Uncharacterized protein</fullName>
    </submittedName>
</protein>
<gene>
    <name evidence="1" type="ORF">QE109_14100</name>
</gene>
<keyword evidence="2" id="KW-1185">Reference proteome</keyword>
<dbReference type="EMBL" id="JARYZI010000011">
    <property type="protein sequence ID" value="MDH8679286.1"/>
    <property type="molecule type" value="Genomic_DNA"/>
</dbReference>
<comment type="caution">
    <text evidence="1">The sequence shown here is derived from an EMBL/GenBank/DDBJ whole genome shotgun (WGS) entry which is preliminary data.</text>
</comment>
<dbReference type="Proteomes" id="UP001158045">
    <property type="component" value="Unassembled WGS sequence"/>
</dbReference>
<evidence type="ECO:0000313" key="2">
    <source>
        <dbReference type="Proteomes" id="UP001158045"/>
    </source>
</evidence>
<reference evidence="1 2" key="1">
    <citation type="submission" date="2023-04" db="EMBL/GenBank/DDBJ databases">
        <title>Fusibacter bizertensis strain WBS, isolated from littoral bottom sediments of the Arctic seas - biochemical and genomic analysis.</title>
        <authorList>
            <person name="Brioukhanov A.L."/>
        </authorList>
    </citation>
    <scope>NUCLEOTIDE SEQUENCE [LARGE SCALE GENOMIC DNA]</scope>
    <source>
        <strain evidence="1 2">WBS</strain>
    </source>
</reference>
<dbReference type="Pfam" id="PF19952">
    <property type="entry name" value="DUF6414"/>
    <property type="match status" value="1"/>
</dbReference>
<accession>A0ABT6NFW0</accession>
<name>A0ABT6NFW0_9FIRM</name>
<organism evidence="1 2">
    <name type="scientific">Fusibacter bizertensis</name>
    <dbReference type="NCBI Taxonomy" id="1488331"/>
    <lineage>
        <taxon>Bacteria</taxon>
        <taxon>Bacillati</taxon>
        <taxon>Bacillota</taxon>
        <taxon>Clostridia</taxon>
        <taxon>Eubacteriales</taxon>
        <taxon>Eubacteriales Family XII. Incertae Sedis</taxon>
        <taxon>Fusibacter</taxon>
    </lineage>
</organism>
<dbReference type="RefSeq" id="WP_281095184.1">
    <property type="nucleotide sequence ID" value="NZ_JARYZI010000011.1"/>
</dbReference>
<proteinExistence type="predicted"/>
<evidence type="ECO:0000313" key="1">
    <source>
        <dbReference type="EMBL" id="MDH8679286.1"/>
    </source>
</evidence>
<sequence length="353" mass="39953">MVRDFIYYDEMRIASYGSQLLEGIVEKISVSNESDNRKDFTTIIQSGANAKISTEGLISPFISNIIDNALNGSAGLGIDLKKEYTKNSIDKSAIIENKIAEHHRFTLFRESLIENSLLISIDDINSHEWENRKAIKKFEPGDFVEMTCRVKIFDVTHLEGMAVSLESLMTMLQQFMLSKEVEENPDKMKEIIERADNDATSYGYEIYQKVLGSSIAPLDFVAMMDLMKNISKGGLASVPTQLSARPLKSPKTGLKFIAPIRNEFLIDTKEELIFKYGYEPNQDWKILAQICEIPKQEHKASNKISDIKVDGDVKLDAMIESITNMFMEMNSTLGMNSVVRYPNISINLIAVYR</sequence>
<dbReference type="InterPro" id="IPR045633">
    <property type="entry name" value="DUF6414"/>
</dbReference>